<accession>A0A1I8JHL7</accession>
<dbReference type="AlphaFoldDB" id="A0A1I8JHL7"/>
<evidence type="ECO:0000256" key="1">
    <source>
        <dbReference type="SAM" id="MobiDB-lite"/>
    </source>
</evidence>
<feature type="region of interest" description="Disordered" evidence="1">
    <location>
        <begin position="81"/>
        <end position="116"/>
    </location>
</feature>
<name>A0A1I8JHL7_9PLAT</name>
<reference evidence="3" key="1">
    <citation type="submission" date="2016-11" db="UniProtKB">
        <authorList>
            <consortium name="WormBaseParasite"/>
        </authorList>
    </citation>
    <scope>IDENTIFICATION</scope>
</reference>
<dbReference type="WBParaSite" id="maker-uti_cns_0047871-snap-gene-0.4-mRNA-1">
    <property type="protein sequence ID" value="maker-uti_cns_0047871-snap-gene-0.4-mRNA-1"/>
    <property type="gene ID" value="maker-uti_cns_0047871-snap-gene-0.4"/>
</dbReference>
<feature type="compositionally biased region" description="Polar residues" evidence="1">
    <location>
        <begin position="103"/>
        <end position="116"/>
    </location>
</feature>
<evidence type="ECO:0000313" key="2">
    <source>
        <dbReference type="Proteomes" id="UP000095280"/>
    </source>
</evidence>
<feature type="region of interest" description="Disordered" evidence="1">
    <location>
        <begin position="165"/>
        <end position="194"/>
    </location>
</feature>
<proteinExistence type="predicted"/>
<dbReference type="Proteomes" id="UP000095280">
    <property type="component" value="Unplaced"/>
</dbReference>
<feature type="compositionally biased region" description="Polar residues" evidence="1">
    <location>
        <begin position="83"/>
        <end position="94"/>
    </location>
</feature>
<organism evidence="2 3">
    <name type="scientific">Macrostomum lignano</name>
    <dbReference type="NCBI Taxonomy" id="282301"/>
    <lineage>
        <taxon>Eukaryota</taxon>
        <taxon>Metazoa</taxon>
        <taxon>Spiralia</taxon>
        <taxon>Lophotrochozoa</taxon>
        <taxon>Platyhelminthes</taxon>
        <taxon>Rhabditophora</taxon>
        <taxon>Macrostomorpha</taxon>
        <taxon>Macrostomida</taxon>
        <taxon>Macrostomidae</taxon>
        <taxon>Macrostomum</taxon>
    </lineage>
</organism>
<protein>
    <submittedName>
        <fullName evidence="3">Uncharacterized protein</fullName>
    </submittedName>
</protein>
<evidence type="ECO:0000313" key="3">
    <source>
        <dbReference type="WBParaSite" id="maker-uti_cns_0047871-snap-gene-0.4-mRNA-1"/>
    </source>
</evidence>
<keyword evidence="2" id="KW-1185">Reference proteome</keyword>
<sequence>MNFAATVAPSDMDMAKQQIVSGSLVIEMPATVTNTGISCHHPVESITIGNEHHQFGQRRIIDQQKLLQPDDSLCAIRYPASDPTASIQEEQQPSTEDDGDTGCCSSDTDANSVDQTFDNDTTAVSAAAPPNCRPPPLDHLRASLHSLRLANRPCGSGCQSSVAGCPHRQPMTRPGRPAGVSSRRRSSAISAKSKAQYLSQYKSTKIDYFRAVLNGEAAVKDKK</sequence>